<dbReference type="CDD" id="cd01992">
    <property type="entry name" value="TilS_N"/>
    <property type="match status" value="1"/>
</dbReference>
<name>A0A022QWE1_ERYGU</name>
<dbReference type="HAMAP" id="MF_01161">
    <property type="entry name" value="tRNA_Ile_lys_synt"/>
    <property type="match status" value="1"/>
</dbReference>
<evidence type="ECO:0000259" key="7">
    <source>
        <dbReference type="Pfam" id="PF01171"/>
    </source>
</evidence>
<evidence type="ECO:0000256" key="5">
    <source>
        <dbReference type="ARBA" id="ARBA00022840"/>
    </source>
</evidence>
<dbReference type="PANTHER" id="PTHR43033:SF5">
    <property type="entry name" value="TRNA(ILE)-LYSIDINE SYNTHETASE"/>
    <property type="match status" value="1"/>
</dbReference>
<evidence type="ECO:0000256" key="2">
    <source>
        <dbReference type="ARBA" id="ARBA00022598"/>
    </source>
</evidence>
<dbReference type="Proteomes" id="UP000030748">
    <property type="component" value="Unassembled WGS sequence"/>
</dbReference>
<dbReference type="SUPFAM" id="SSF52402">
    <property type="entry name" value="Adenine nucleotide alpha hydrolases-like"/>
    <property type="match status" value="1"/>
</dbReference>
<dbReference type="InterPro" id="IPR014729">
    <property type="entry name" value="Rossmann-like_a/b/a_fold"/>
</dbReference>
<dbReference type="AlphaFoldDB" id="A0A022QWE1"/>
<accession>A0A022QWE1</accession>
<dbReference type="OrthoDB" id="1708151at2759"/>
<evidence type="ECO:0000256" key="6">
    <source>
        <dbReference type="ARBA" id="ARBA00048539"/>
    </source>
</evidence>
<dbReference type="GO" id="GO:0005524">
    <property type="term" value="F:ATP binding"/>
    <property type="evidence" value="ECO:0007669"/>
    <property type="project" value="UniProtKB-KW"/>
</dbReference>
<dbReference type="InterPro" id="IPR012094">
    <property type="entry name" value="tRNA_Ile_lys_synt"/>
</dbReference>
<gene>
    <name evidence="8" type="ORF">MIMGU_mgv1a002520mg</name>
</gene>
<dbReference type="KEGG" id="egt:105964304"/>
<keyword evidence="2" id="KW-0436">Ligase</keyword>
<keyword evidence="9" id="KW-1185">Reference proteome</keyword>
<evidence type="ECO:0000256" key="3">
    <source>
        <dbReference type="ARBA" id="ARBA00022694"/>
    </source>
</evidence>
<keyword evidence="4" id="KW-0547">Nucleotide-binding</keyword>
<dbReference type="InterPro" id="IPR011063">
    <property type="entry name" value="TilS/TtcA_N"/>
</dbReference>
<keyword evidence="5" id="KW-0067">ATP-binding</keyword>
<dbReference type="GO" id="GO:0008033">
    <property type="term" value="P:tRNA processing"/>
    <property type="evidence" value="ECO:0007669"/>
    <property type="project" value="UniProtKB-KW"/>
</dbReference>
<dbReference type="eggNOG" id="ENOG502QQNE">
    <property type="taxonomic scope" value="Eukaryota"/>
</dbReference>
<dbReference type="Pfam" id="PF01171">
    <property type="entry name" value="ATP_bind_3"/>
    <property type="match status" value="1"/>
</dbReference>
<dbReference type="Gene3D" id="3.40.50.620">
    <property type="entry name" value="HUPs"/>
    <property type="match status" value="1"/>
</dbReference>
<comment type="catalytic activity">
    <reaction evidence="6">
        <text>cytidine(34) in tRNA(Ile2) + L-lysine + ATP = lysidine(34) in tRNA(Ile2) + AMP + diphosphate + H(+)</text>
        <dbReference type="Rhea" id="RHEA:43744"/>
        <dbReference type="Rhea" id="RHEA-COMP:10625"/>
        <dbReference type="Rhea" id="RHEA-COMP:10670"/>
        <dbReference type="ChEBI" id="CHEBI:15378"/>
        <dbReference type="ChEBI" id="CHEBI:30616"/>
        <dbReference type="ChEBI" id="CHEBI:32551"/>
        <dbReference type="ChEBI" id="CHEBI:33019"/>
        <dbReference type="ChEBI" id="CHEBI:82748"/>
        <dbReference type="ChEBI" id="CHEBI:83665"/>
        <dbReference type="ChEBI" id="CHEBI:456215"/>
        <dbReference type="EC" id="6.3.4.19"/>
    </reaction>
</comment>
<dbReference type="OMA" id="RFLIRWD"/>
<dbReference type="PhylomeDB" id="A0A022QWE1"/>
<proteinExistence type="inferred from homology"/>
<dbReference type="EC" id="6.3.4.19" evidence="1"/>
<evidence type="ECO:0000256" key="4">
    <source>
        <dbReference type="ARBA" id="ARBA00022741"/>
    </source>
</evidence>
<dbReference type="STRING" id="4155.A0A022QWE1"/>
<keyword evidence="3" id="KW-0819">tRNA processing</keyword>
<organism evidence="8 9">
    <name type="scientific">Erythranthe guttata</name>
    <name type="common">Yellow monkey flower</name>
    <name type="synonym">Mimulus guttatus</name>
    <dbReference type="NCBI Taxonomy" id="4155"/>
    <lineage>
        <taxon>Eukaryota</taxon>
        <taxon>Viridiplantae</taxon>
        <taxon>Streptophyta</taxon>
        <taxon>Embryophyta</taxon>
        <taxon>Tracheophyta</taxon>
        <taxon>Spermatophyta</taxon>
        <taxon>Magnoliopsida</taxon>
        <taxon>eudicotyledons</taxon>
        <taxon>Gunneridae</taxon>
        <taxon>Pentapetalae</taxon>
        <taxon>asterids</taxon>
        <taxon>lamiids</taxon>
        <taxon>Lamiales</taxon>
        <taxon>Phrymaceae</taxon>
        <taxon>Erythranthe</taxon>
    </lineage>
</organism>
<dbReference type="EMBL" id="KI630923">
    <property type="protein sequence ID" value="EYU31648.1"/>
    <property type="molecule type" value="Genomic_DNA"/>
</dbReference>
<evidence type="ECO:0000313" key="9">
    <source>
        <dbReference type="Proteomes" id="UP000030748"/>
    </source>
</evidence>
<dbReference type="InterPro" id="IPR012795">
    <property type="entry name" value="tRNA_Ile_lys_synt_N"/>
</dbReference>
<feature type="domain" description="tRNA(Ile)-lysidine/2-thiocytidine synthase N-terminal" evidence="7">
    <location>
        <begin position="64"/>
        <end position="271"/>
    </location>
</feature>
<sequence length="664" mass="73116">MPFPNTAPSHPAVAIIPALISCLGKFSGARRARFYCRHHTAEIDRRDKFAQRMGAAGLKPHHRIAIAVSGGPDSMALCVLTADWKSDNLVDSATSVTTNHVDGLLAIVVDHGLRPESAEEADLVRNRVLDMGIKCQVSHCEWLDGRPGPGHLQEAARNKRYETLQNICIQQQISILLIAHHADDQAELFILRLSRNSGVLGLAGMSFASQMFSQFPDFCGQESRPRGILIVRPLLDFSKEDMYDICRSGNQQWVEDPTNKSPVYARNRIRMSLSNLSSTIFKTELEATISACRGTRLLVDKFCNLLLKQAVTIMPHGYAVIDLETLRAMEVKDIYLAKFVTSVVQFISQKHRPVRGKAVKLLQSYIRTLPSKTSLTVGGCYLCPAPGSKGTKVLVCCSVNLSFPVTMKLFHPFSYGGQNCFPTSDLEQIVKESEAYLDTFTSDAPFSDIAAESVLIEAKKLGILSHSTYESIVTLQQEESDDFKSKAVSKFASKDGIPSSNDAAAAALNNFVIMPGQVGYFMDRFVVDWKTRCDEEGDCFFSSICDERGAEVRHMVDADWLYLSDLSKKNKANVGPPEENNHQDDDKCSSSSSNYYGILSASRAIECLKCIPVAARRSMPVLVNAQGLVLSIPSIGFAQCPHLTKVFVVFSPRIPLGGGHTSFL</sequence>
<dbReference type="GO" id="GO:0032267">
    <property type="term" value="F:tRNA(Ile)-lysidine synthase activity"/>
    <property type="evidence" value="ECO:0007669"/>
    <property type="project" value="UniProtKB-EC"/>
</dbReference>
<dbReference type="NCBIfam" id="TIGR02432">
    <property type="entry name" value="lysidine_TilS_N"/>
    <property type="match status" value="1"/>
</dbReference>
<protein>
    <recommendedName>
        <fullName evidence="1">tRNA(Ile)-lysidine synthetase</fullName>
        <ecNumber evidence="1">6.3.4.19</ecNumber>
    </recommendedName>
</protein>
<reference evidence="8 9" key="1">
    <citation type="journal article" date="2013" name="Proc. Natl. Acad. Sci. U.S.A.">
        <title>Fine-scale variation in meiotic recombination in Mimulus inferred from population shotgun sequencing.</title>
        <authorList>
            <person name="Hellsten U."/>
            <person name="Wright K.M."/>
            <person name="Jenkins J."/>
            <person name="Shu S."/>
            <person name="Yuan Y."/>
            <person name="Wessler S.R."/>
            <person name="Schmutz J."/>
            <person name="Willis J.H."/>
            <person name="Rokhsar D.S."/>
        </authorList>
    </citation>
    <scope>NUCLEOTIDE SEQUENCE [LARGE SCALE GENOMIC DNA]</scope>
    <source>
        <strain evidence="9">cv. DUN x IM62</strain>
    </source>
</reference>
<dbReference type="PANTHER" id="PTHR43033">
    <property type="entry name" value="TRNA(ILE)-LYSIDINE SYNTHASE-RELATED"/>
    <property type="match status" value="1"/>
</dbReference>
<evidence type="ECO:0000313" key="8">
    <source>
        <dbReference type="EMBL" id="EYU31648.1"/>
    </source>
</evidence>
<evidence type="ECO:0000256" key="1">
    <source>
        <dbReference type="ARBA" id="ARBA00013267"/>
    </source>
</evidence>